<reference evidence="1" key="1">
    <citation type="journal article" date="2016" name="Front. Microbiol.">
        <title>Genome Sequence of the Piezophilic, Mesophilic Sulfate-Reducing Bacterium Desulfovibrio indicus J2T.</title>
        <authorList>
            <person name="Cao J."/>
            <person name="Maignien L."/>
            <person name="Shao Z."/>
            <person name="Alain K."/>
            <person name="Jebbar M."/>
        </authorList>
    </citation>
    <scope>NUCLEOTIDE SEQUENCE</scope>
    <source>
        <strain evidence="1">DSM 16372</strain>
    </source>
</reference>
<dbReference type="EMBL" id="BPQO01000017">
    <property type="protein sequence ID" value="GJD90357.1"/>
    <property type="molecule type" value="Genomic_DNA"/>
</dbReference>
<comment type="caution">
    <text evidence="1">The sequence shown here is derived from an EMBL/GenBank/DDBJ whole genome shotgun (WGS) entry which is preliminary data.</text>
</comment>
<name>A0AAV4ZQ82_9HYPH</name>
<organism evidence="1 2">
    <name type="scientific">Methylobacterium hispanicum</name>
    <dbReference type="NCBI Taxonomy" id="270350"/>
    <lineage>
        <taxon>Bacteria</taxon>
        <taxon>Pseudomonadati</taxon>
        <taxon>Pseudomonadota</taxon>
        <taxon>Alphaproteobacteria</taxon>
        <taxon>Hyphomicrobiales</taxon>
        <taxon>Methylobacteriaceae</taxon>
        <taxon>Methylobacterium</taxon>
    </lineage>
</organism>
<reference evidence="1" key="2">
    <citation type="submission" date="2021-08" db="EMBL/GenBank/DDBJ databases">
        <authorList>
            <person name="Tani A."/>
            <person name="Ola A."/>
            <person name="Ogura Y."/>
            <person name="Katsura K."/>
            <person name="Hayashi T."/>
        </authorList>
    </citation>
    <scope>NUCLEOTIDE SEQUENCE</scope>
    <source>
        <strain evidence="1">DSM 16372</strain>
    </source>
</reference>
<dbReference type="InterPro" id="IPR007362">
    <property type="entry name" value="DUF429"/>
</dbReference>
<dbReference type="RefSeq" id="WP_066923653.1">
    <property type="nucleotide sequence ID" value="NZ_BPQO01000017.1"/>
</dbReference>
<dbReference type="Proteomes" id="UP001055247">
    <property type="component" value="Unassembled WGS sequence"/>
</dbReference>
<dbReference type="Pfam" id="PF04250">
    <property type="entry name" value="DUF429"/>
    <property type="match status" value="1"/>
</dbReference>
<protein>
    <recommendedName>
        <fullName evidence="3">NUDIX hydrolase</fullName>
    </recommendedName>
</protein>
<gene>
    <name evidence="1" type="ORF">BHAOGJBA_3895</name>
</gene>
<sequence>MARWIAGLDGCRGAWAGVLLDLDDPARHRAGLFATVAEVLDGPEAPLRVGIDIPIGLPERSLGGGRSADRAARALLGARGCASVFPVPPRAAVYAPDYESAKALSRRDSDPPRAPSIQCWNIAPAIRAVDALLRARPDLRARLHEVHPEIAFRCLNGGLPLEAGKKGAERRAGLAARRDLLLAAGLPEALVREPPRGVGPDDHLDALAGLVVARDILTGRARPLPDPFEHDAHGLPVVIWAPARRTSDERPARSC</sequence>
<evidence type="ECO:0008006" key="3">
    <source>
        <dbReference type="Google" id="ProtNLM"/>
    </source>
</evidence>
<keyword evidence="2" id="KW-1185">Reference proteome</keyword>
<dbReference type="AlphaFoldDB" id="A0AAV4ZQ82"/>
<evidence type="ECO:0000313" key="2">
    <source>
        <dbReference type="Proteomes" id="UP001055247"/>
    </source>
</evidence>
<proteinExistence type="predicted"/>
<accession>A0AAV4ZQ82</accession>
<evidence type="ECO:0000313" key="1">
    <source>
        <dbReference type="EMBL" id="GJD90357.1"/>
    </source>
</evidence>